<keyword evidence="3" id="KW-0813">Transport</keyword>
<evidence type="ECO:0000313" key="10">
    <source>
        <dbReference type="Proteomes" id="UP000184245"/>
    </source>
</evidence>
<feature type="transmembrane region" description="Helical" evidence="8">
    <location>
        <begin position="220"/>
        <end position="239"/>
    </location>
</feature>
<feature type="transmembrane region" description="Helical" evidence="8">
    <location>
        <begin position="94"/>
        <end position="113"/>
    </location>
</feature>
<keyword evidence="7 8" id="KW-0472">Membrane</keyword>
<name>A0A1M4Z022_9CLOT</name>
<evidence type="ECO:0000256" key="4">
    <source>
        <dbReference type="ARBA" id="ARBA00022475"/>
    </source>
</evidence>
<dbReference type="InterPro" id="IPR052017">
    <property type="entry name" value="TSUP"/>
</dbReference>
<evidence type="ECO:0000313" key="9">
    <source>
        <dbReference type="EMBL" id="SHF10916.1"/>
    </source>
</evidence>
<dbReference type="OrthoDB" id="7843147at2"/>
<dbReference type="RefSeq" id="WP_158641003.1">
    <property type="nucleotide sequence ID" value="NZ_FQVI01000013.1"/>
</dbReference>
<dbReference type="PANTHER" id="PTHR30269">
    <property type="entry name" value="TRANSMEMBRANE PROTEIN YFCA"/>
    <property type="match status" value="1"/>
</dbReference>
<comment type="subcellular location">
    <subcellularLocation>
        <location evidence="1 8">Cell membrane</location>
        <topology evidence="1 8">Multi-pass membrane protein</topology>
    </subcellularLocation>
</comment>
<protein>
    <recommendedName>
        <fullName evidence="8">Probable membrane transporter protein</fullName>
    </recommendedName>
</protein>
<feature type="transmembrane region" description="Helical" evidence="8">
    <location>
        <begin position="67"/>
        <end position="88"/>
    </location>
</feature>
<dbReference type="PANTHER" id="PTHR30269:SF37">
    <property type="entry name" value="MEMBRANE TRANSPORTER PROTEIN"/>
    <property type="match status" value="1"/>
</dbReference>
<evidence type="ECO:0000256" key="8">
    <source>
        <dbReference type="RuleBase" id="RU363041"/>
    </source>
</evidence>
<dbReference type="STRING" id="1122155.SAMN02745158_02551"/>
<keyword evidence="6 8" id="KW-1133">Transmembrane helix</keyword>
<proteinExistence type="inferred from homology"/>
<evidence type="ECO:0000256" key="5">
    <source>
        <dbReference type="ARBA" id="ARBA00022692"/>
    </source>
</evidence>
<feature type="transmembrane region" description="Helical" evidence="8">
    <location>
        <begin position="32"/>
        <end position="55"/>
    </location>
</feature>
<gene>
    <name evidence="9" type="ORF">SAMN02745158_02551</name>
</gene>
<dbReference type="EMBL" id="FQVI01000013">
    <property type="protein sequence ID" value="SHF10916.1"/>
    <property type="molecule type" value="Genomic_DNA"/>
</dbReference>
<reference evidence="9 10" key="1">
    <citation type="submission" date="2016-11" db="EMBL/GenBank/DDBJ databases">
        <authorList>
            <person name="Jaros S."/>
            <person name="Januszkiewicz K."/>
            <person name="Wedrychowicz H."/>
        </authorList>
    </citation>
    <scope>NUCLEOTIDE SEQUENCE [LARGE SCALE GENOMIC DNA]</scope>
    <source>
        <strain evidence="9 10">DSM 17459</strain>
    </source>
</reference>
<feature type="transmembrane region" description="Helical" evidence="8">
    <location>
        <begin position="195"/>
        <end position="214"/>
    </location>
</feature>
<accession>A0A1M4Z022</accession>
<evidence type="ECO:0000256" key="2">
    <source>
        <dbReference type="ARBA" id="ARBA00009142"/>
    </source>
</evidence>
<feature type="transmembrane region" description="Helical" evidence="8">
    <location>
        <begin position="125"/>
        <end position="142"/>
    </location>
</feature>
<evidence type="ECO:0000256" key="7">
    <source>
        <dbReference type="ARBA" id="ARBA00023136"/>
    </source>
</evidence>
<keyword evidence="10" id="KW-1185">Reference proteome</keyword>
<evidence type="ECO:0000256" key="6">
    <source>
        <dbReference type="ARBA" id="ARBA00022989"/>
    </source>
</evidence>
<dbReference type="Pfam" id="PF01925">
    <property type="entry name" value="TauE"/>
    <property type="match status" value="1"/>
</dbReference>
<dbReference type="InterPro" id="IPR002781">
    <property type="entry name" value="TM_pro_TauE-like"/>
</dbReference>
<dbReference type="Proteomes" id="UP000184245">
    <property type="component" value="Unassembled WGS sequence"/>
</dbReference>
<comment type="similarity">
    <text evidence="2 8">Belongs to the 4-toluene sulfonate uptake permease (TSUP) (TC 2.A.102) family.</text>
</comment>
<evidence type="ECO:0000256" key="3">
    <source>
        <dbReference type="ARBA" id="ARBA00022448"/>
    </source>
</evidence>
<evidence type="ECO:0000256" key="1">
    <source>
        <dbReference type="ARBA" id="ARBA00004651"/>
    </source>
</evidence>
<keyword evidence="4 8" id="KW-1003">Cell membrane</keyword>
<sequence length="245" mass="26733">MFTYIMVFVIAFAGAFVQGITGFGSAMVWMSFLPLVIALPEASALTPAMLTIIGIQMTIKLHKNINWKMSVVPLVVSFISTAIGAWIMTFTTATTMQLVLGVFLVIVGIYFFATMKKTIKIKPTYANGGIAGFVAGVFTGLLNIGGPPLAIYYNAAADSPLQYKACIEFNFFMMYGWATILKFMSGSYTTETVKYLIPGAVAVIISGIAGLHLFKKFNKKLVSVLVYTMLIIMGAYQFCKGMKLF</sequence>
<organism evidence="9 10">
    <name type="scientific">Lactonifactor longoviformis DSM 17459</name>
    <dbReference type="NCBI Taxonomy" id="1122155"/>
    <lineage>
        <taxon>Bacteria</taxon>
        <taxon>Bacillati</taxon>
        <taxon>Bacillota</taxon>
        <taxon>Clostridia</taxon>
        <taxon>Eubacteriales</taxon>
        <taxon>Clostridiaceae</taxon>
        <taxon>Lactonifactor</taxon>
    </lineage>
</organism>
<dbReference type="AlphaFoldDB" id="A0A1M4Z022"/>
<dbReference type="GO" id="GO:0005886">
    <property type="term" value="C:plasma membrane"/>
    <property type="evidence" value="ECO:0007669"/>
    <property type="project" value="UniProtKB-SubCell"/>
</dbReference>
<keyword evidence="5 8" id="KW-0812">Transmembrane</keyword>